<dbReference type="SUPFAM" id="SSF48452">
    <property type="entry name" value="TPR-like"/>
    <property type="match status" value="1"/>
</dbReference>
<accession>A0A9P1MAX6</accession>
<organism evidence="5 6">
    <name type="scientific">Parascedosporium putredinis</name>
    <dbReference type="NCBI Taxonomy" id="1442378"/>
    <lineage>
        <taxon>Eukaryota</taxon>
        <taxon>Fungi</taxon>
        <taxon>Dikarya</taxon>
        <taxon>Ascomycota</taxon>
        <taxon>Pezizomycotina</taxon>
        <taxon>Sordariomycetes</taxon>
        <taxon>Hypocreomycetidae</taxon>
        <taxon>Microascales</taxon>
        <taxon>Microascaceae</taxon>
        <taxon>Parascedosporium</taxon>
    </lineage>
</organism>
<feature type="domain" description="CS" evidence="4">
    <location>
        <begin position="211"/>
        <end position="300"/>
    </location>
</feature>
<dbReference type="AlphaFoldDB" id="A0A9P1MAX6"/>
<dbReference type="InterPro" id="IPR044563">
    <property type="entry name" value="Sgt1-like"/>
</dbReference>
<dbReference type="OrthoDB" id="1898560at2759"/>
<evidence type="ECO:0000256" key="1">
    <source>
        <dbReference type="ARBA" id="ARBA00008509"/>
    </source>
</evidence>
<dbReference type="Pfam" id="PF05002">
    <property type="entry name" value="SGS"/>
    <property type="match status" value="1"/>
</dbReference>
<dbReference type="GO" id="GO:0051087">
    <property type="term" value="F:protein-folding chaperone binding"/>
    <property type="evidence" value="ECO:0007669"/>
    <property type="project" value="InterPro"/>
</dbReference>
<dbReference type="PROSITE" id="PS51048">
    <property type="entry name" value="SGS"/>
    <property type="match status" value="1"/>
</dbReference>
<feature type="compositionally biased region" description="Acidic residues" evidence="2">
    <location>
        <begin position="365"/>
        <end position="374"/>
    </location>
</feature>
<name>A0A9P1MAX6_9PEZI</name>
<feature type="compositionally biased region" description="Polar residues" evidence="2">
    <location>
        <begin position="403"/>
        <end position="412"/>
    </location>
</feature>
<evidence type="ECO:0008006" key="7">
    <source>
        <dbReference type="Google" id="ProtNLM"/>
    </source>
</evidence>
<evidence type="ECO:0000313" key="6">
    <source>
        <dbReference type="Proteomes" id="UP000838763"/>
    </source>
</evidence>
<dbReference type="EMBL" id="CALLCH030000012">
    <property type="protein sequence ID" value="CAI4214778.1"/>
    <property type="molecule type" value="Genomic_DNA"/>
</dbReference>
<comment type="similarity">
    <text evidence="1">Belongs to the SGT1 family.</text>
</comment>
<keyword evidence="6" id="KW-1185">Reference proteome</keyword>
<feature type="compositionally biased region" description="Low complexity" evidence="2">
    <location>
        <begin position="201"/>
        <end position="213"/>
    </location>
</feature>
<feature type="region of interest" description="Disordered" evidence="2">
    <location>
        <begin position="399"/>
        <end position="437"/>
    </location>
</feature>
<protein>
    <recommendedName>
        <fullName evidence="7">SGS-domain-containing protein</fullName>
    </recommendedName>
</protein>
<evidence type="ECO:0000256" key="2">
    <source>
        <dbReference type="SAM" id="MobiDB-lite"/>
    </source>
</evidence>
<dbReference type="PROSITE" id="PS51203">
    <property type="entry name" value="CS"/>
    <property type="match status" value="1"/>
</dbReference>
<evidence type="ECO:0000259" key="3">
    <source>
        <dbReference type="PROSITE" id="PS51048"/>
    </source>
</evidence>
<dbReference type="Proteomes" id="UP000838763">
    <property type="component" value="Unassembled WGS sequence"/>
</dbReference>
<dbReference type="InterPro" id="IPR011990">
    <property type="entry name" value="TPR-like_helical_dom_sf"/>
</dbReference>
<feature type="compositionally biased region" description="Low complexity" evidence="2">
    <location>
        <begin position="306"/>
        <end position="335"/>
    </location>
</feature>
<reference evidence="5" key="1">
    <citation type="submission" date="2022-11" db="EMBL/GenBank/DDBJ databases">
        <authorList>
            <person name="Scott C."/>
            <person name="Bruce N."/>
        </authorList>
    </citation>
    <scope>NUCLEOTIDE SEQUENCE</scope>
</reference>
<evidence type="ECO:0000313" key="5">
    <source>
        <dbReference type="EMBL" id="CAI4214778.1"/>
    </source>
</evidence>
<evidence type="ECO:0000259" key="4">
    <source>
        <dbReference type="PROSITE" id="PS51203"/>
    </source>
</evidence>
<feature type="compositionally biased region" description="Basic and acidic residues" evidence="2">
    <location>
        <begin position="417"/>
        <end position="437"/>
    </location>
</feature>
<dbReference type="Gene3D" id="2.60.40.790">
    <property type="match status" value="1"/>
</dbReference>
<proteinExistence type="inferred from homology"/>
<gene>
    <name evidence="5" type="ORF">PPNO1_LOCUS4506</name>
</gene>
<sequence length="437" mass="46912">MSAVTLGQRGLDAVESRDWDAAIRNLTLALKSSSSPKWLLGRSTALNSTGDAAGALTDAELAFHVAGDRGNRELMMEAQYRRGVALVRQNRYADADGEDLVARLDGAGDYNVTSEEVEREIQVAREAQSAKMNRGGAQTEITAKGRLETRCAAMRIRCLKDLERSPEGHPGRKVTITPIPTRPDGPAKLDAEPTSSRGAVAKATPAPSTTPAPLRIDAYETDAQQTISVFVKNVDASSFQVQWPAANLLNLKFNHGGLAEDVTLQLGGDAVPEQVTTRIISMKIELKVPKAAPAKWNVPEIHTGRSPSTESAAEPTTAASASRSIPNPTEALATRPLPPPTTAPKPSGAPAYPTSSKTGPKDWDKLEDDEDGDAETNKDPDFWFKQLYAGASDEQKRAMMKSFTESNGTALSTDWADVSKGKVETKPPEGVEAKKWD</sequence>
<dbReference type="InterPro" id="IPR007052">
    <property type="entry name" value="CS_dom"/>
</dbReference>
<feature type="domain" description="SGS" evidence="3">
    <location>
        <begin position="351"/>
        <end position="437"/>
    </location>
</feature>
<dbReference type="InterPro" id="IPR007699">
    <property type="entry name" value="SGS_dom"/>
</dbReference>
<comment type="caution">
    <text evidence="5">The sequence shown here is derived from an EMBL/GenBank/DDBJ whole genome shotgun (WGS) entry which is preliminary data.</text>
</comment>
<feature type="region of interest" description="Disordered" evidence="2">
    <location>
        <begin position="163"/>
        <end position="213"/>
    </location>
</feature>
<dbReference type="Gene3D" id="1.25.40.10">
    <property type="entry name" value="Tetratricopeptide repeat domain"/>
    <property type="match status" value="1"/>
</dbReference>
<dbReference type="InterPro" id="IPR008978">
    <property type="entry name" value="HSP20-like_chaperone"/>
</dbReference>
<dbReference type="SUPFAM" id="SSF49764">
    <property type="entry name" value="HSP20-like chaperones"/>
    <property type="match status" value="1"/>
</dbReference>
<dbReference type="PANTHER" id="PTHR45862">
    <property type="entry name" value="PROTEIN SGT1 HOMOLOG"/>
    <property type="match status" value="1"/>
</dbReference>
<feature type="region of interest" description="Disordered" evidence="2">
    <location>
        <begin position="297"/>
        <end position="383"/>
    </location>
</feature>